<evidence type="ECO:0000313" key="2">
    <source>
        <dbReference type="EMBL" id="GCD19223.1"/>
    </source>
</evidence>
<dbReference type="EMBL" id="BHYL01000056">
    <property type="protein sequence ID" value="GCD19223.1"/>
    <property type="molecule type" value="Genomic_DNA"/>
</dbReference>
<feature type="transmembrane region" description="Helical" evidence="1">
    <location>
        <begin position="21"/>
        <end position="46"/>
    </location>
</feature>
<feature type="transmembrane region" description="Helical" evidence="1">
    <location>
        <begin position="115"/>
        <end position="140"/>
    </location>
</feature>
<dbReference type="AlphaFoldDB" id="A0A401UX15"/>
<name>A0A401UX15_9CELL</name>
<evidence type="ECO:0000313" key="3">
    <source>
        <dbReference type="Proteomes" id="UP000288246"/>
    </source>
</evidence>
<keyword evidence="1" id="KW-1133">Transmembrane helix</keyword>
<keyword evidence="3" id="KW-1185">Reference proteome</keyword>
<organism evidence="2 3">
    <name type="scientific">Cellulomonas algicola</name>
    <dbReference type="NCBI Taxonomy" id="2071633"/>
    <lineage>
        <taxon>Bacteria</taxon>
        <taxon>Bacillati</taxon>
        <taxon>Actinomycetota</taxon>
        <taxon>Actinomycetes</taxon>
        <taxon>Micrococcales</taxon>
        <taxon>Cellulomonadaceae</taxon>
        <taxon>Cellulomonas</taxon>
    </lineage>
</organism>
<comment type="caution">
    <text evidence="2">The sequence shown here is derived from an EMBL/GenBank/DDBJ whole genome shotgun (WGS) entry which is preliminary data.</text>
</comment>
<accession>A0A401UX15</accession>
<evidence type="ECO:0000256" key="1">
    <source>
        <dbReference type="SAM" id="Phobius"/>
    </source>
</evidence>
<keyword evidence="1" id="KW-0472">Membrane</keyword>
<dbReference type="Proteomes" id="UP000288246">
    <property type="component" value="Unassembled WGS sequence"/>
</dbReference>
<proteinExistence type="predicted"/>
<protein>
    <submittedName>
        <fullName evidence="2">Uncharacterized protein</fullName>
    </submittedName>
</protein>
<feature type="transmembrane region" description="Helical" evidence="1">
    <location>
        <begin position="160"/>
        <end position="187"/>
    </location>
</feature>
<sequence length="246" mass="24849">MSATAEHEQVDERSARTWGSALLVGALMVASALAVVAGVVIAVLAADDRGTAAEAPVRLTAPVAYTDALVPCVDGWTMADGSSCEPAASPDVWPAGEPLPVRRSGSLLAGTTGDALSALLATAGAWGGLVAGGSVGLLLVPVLRSTASGRPFGPGNDRRLLLAAVVVAGAWALATVGDRLAAARIVAAIEGTPRWSSTGSFEMPTGWLAPAFEVTWWPLLLALLLIALAAATRRGSRLAADVRGLV</sequence>
<reference evidence="2 3" key="1">
    <citation type="submission" date="2018-11" db="EMBL/GenBank/DDBJ databases">
        <title>Draft genome sequence of Cellulomonas takizawaensis strain TKZ-21.</title>
        <authorList>
            <person name="Yamamura H."/>
            <person name="Hayashi T."/>
            <person name="Hamada M."/>
            <person name="Serisawa Y."/>
            <person name="Matsuyama K."/>
            <person name="Nakagawa Y."/>
            <person name="Otoguro M."/>
            <person name="Yanagida F."/>
            <person name="Hayakawa M."/>
        </authorList>
    </citation>
    <scope>NUCLEOTIDE SEQUENCE [LARGE SCALE GENOMIC DNA]</scope>
    <source>
        <strain evidence="2 3">TKZ-21</strain>
    </source>
</reference>
<feature type="transmembrane region" description="Helical" evidence="1">
    <location>
        <begin position="207"/>
        <end position="231"/>
    </location>
</feature>
<gene>
    <name evidence="2" type="ORF">CTKZ_07850</name>
</gene>
<keyword evidence="1" id="KW-0812">Transmembrane</keyword>